<evidence type="ECO:0000313" key="2">
    <source>
        <dbReference type="EMBL" id="KAG5392620.1"/>
    </source>
</evidence>
<gene>
    <name evidence="2" type="primary">A06p016790.1_BraROA</name>
    <name evidence="2" type="ORF">IGI04_022583</name>
</gene>
<protein>
    <recommendedName>
        <fullName evidence="4">Thaumatin-like protein</fullName>
    </recommendedName>
</protein>
<dbReference type="Pfam" id="PF00314">
    <property type="entry name" value="Thaumatin"/>
    <property type="match status" value="2"/>
</dbReference>
<dbReference type="PROSITE" id="PS51367">
    <property type="entry name" value="THAUMATIN_2"/>
    <property type="match status" value="2"/>
</dbReference>
<organism evidence="2 3">
    <name type="scientific">Brassica rapa subsp. trilocularis</name>
    <dbReference type="NCBI Taxonomy" id="1813537"/>
    <lineage>
        <taxon>Eukaryota</taxon>
        <taxon>Viridiplantae</taxon>
        <taxon>Streptophyta</taxon>
        <taxon>Embryophyta</taxon>
        <taxon>Tracheophyta</taxon>
        <taxon>Spermatophyta</taxon>
        <taxon>Magnoliopsida</taxon>
        <taxon>eudicotyledons</taxon>
        <taxon>Gunneridae</taxon>
        <taxon>Pentapetalae</taxon>
        <taxon>rosids</taxon>
        <taxon>malvids</taxon>
        <taxon>Brassicales</taxon>
        <taxon>Brassicaceae</taxon>
        <taxon>Brassiceae</taxon>
        <taxon>Brassica</taxon>
    </lineage>
</organism>
<dbReference type="Gene3D" id="2.60.110.10">
    <property type="entry name" value="Thaumatin"/>
    <property type="match status" value="2"/>
</dbReference>
<dbReference type="SMART" id="SM00205">
    <property type="entry name" value="THN"/>
    <property type="match status" value="2"/>
</dbReference>
<keyword evidence="1" id="KW-0732">Signal</keyword>
<dbReference type="InterPro" id="IPR037176">
    <property type="entry name" value="Osmotin/thaumatin-like_sf"/>
</dbReference>
<evidence type="ECO:0008006" key="4">
    <source>
        <dbReference type="Google" id="ProtNLM"/>
    </source>
</evidence>
<reference evidence="2 3" key="1">
    <citation type="submission" date="2021-03" db="EMBL/GenBank/DDBJ databases">
        <authorList>
            <person name="King G.J."/>
            <person name="Bancroft I."/>
            <person name="Baten A."/>
            <person name="Bloomfield J."/>
            <person name="Borpatragohain P."/>
            <person name="He Z."/>
            <person name="Irish N."/>
            <person name="Irwin J."/>
            <person name="Liu K."/>
            <person name="Mauleon R.P."/>
            <person name="Moore J."/>
            <person name="Morris R."/>
            <person name="Ostergaard L."/>
            <person name="Wang B."/>
            <person name="Wells R."/>
        </authorList>
    </citation>
    <scope>NUCLEOTIDE SEQUENCE [LARGE SCALE GENOMIC DNA]</scope>
    <source>
        <strain evidence="2">R-o-18</strain>
        <tissue evidence="2">Leaf</tissue>
    </source>
</reference>
<dbReference type="EMBL" id="JADBGQ010000006">
    <property type="protein sequence ID" value="KAG5392620.1"/>
    <property type="molecule type" value="Genomic_DNA"/>
</dbReference>
<dbReference type="InterPro" id="IPR001938">
    <property type="entry name" value="Thaumatin"/>
</dbReference>
<evidence type="ECO:0000256" key="1">
    <source>
        <dbReference type="SAM" id="SignalP"/>
    </source>
</evidence>
<comment type="caution">
    <text evidence="2">The sequence shown here is derived from an EMBL/GenBank/DDBJ whole genome shotgun (WGS) entry which is preliminary data.</text>
</comment>
<dbReference type="PANTHER" id="PTHR31048">
    <property type="entry name" value="OS03G0233200 PROTEIN"/>
    <property type="match status" value="1"/>
</dbReference>
<evidence type="ECO:0000313" key="3">
    <source>
        <dbReference type="Proteomes" id="UP000823674"/>
    </source>
</evidence>
<dbReference type="Proteomes" id="UP000823674">
    <property type="component" value="Chromosome A06"/>
</dbReference>
<keyword evidence="3" id="KW-1185">Reference proteome</keyword>
<dbReference type="PRINTS" id="PR00347">
    <property type="entry name" value="THAUMATIN"/>
</dbReference>
<feature type="signal peptide" evidence="1">
    <location>
        <begin position="1"/>
        <end position="22"/>
    </location>
</feature>
<name>A0ABQ7M410_BRACM</name>
<dbReference type="CDD" id="cd09218">
    <property type="entry name" value="TLP-PA"/>
    <property type="match status" value="1"/>
</dbReference>
<feature type="chain" id="PRO_5046379105" description="Thaumatin-like protein" evidence="1">
    <location>
        <begin position="23"/>
        <end position="417"/>
    </location>
</feature>
<sequence>MANFSGSHLLFFSFIIATGTLSVVSGTVFTIVNSCSFNVWPGVLTGNGAQLNDGGFLLTPGASVDLTAPAGWSGRIWGRTGCNFDGSGAGRCLTGDCGNKLKCAGAGGVPPVTLAEFTIGNGGGQDFYDVSLVDGYNVQMGITTRDGSGDCQNVGCVSDLNGSCPNELRVMDGGNVVASIFLWNDSISTVTVVSGTVFTIVNSCSFPVWPGILTGDNGVQLNDGGFELAPGVSVDVTAPAGWSGRIWGRTGCNFDGSGAGSCLTGDCGNKLKCAGAGGVPPVTLAEFTIGTGGGQDNYDVSLVDGYNIQMALTTRDGSGDCQNGGCDSDLNGSCPNDQRVMDGANVVACRSACEAFKKPEYCCTGAFDKPETCPPTELSKIFKAACPRAYSYAYDDRNTSLFTCTNANYSIVFCPKA</sequence>
<dbReference type="SUPFAM" id="SSF49870">
    <property type="entry name" value="Osmotin, thaumatin-like protein"/>
    <property type="match status" value="2"/>
</dbReference>
<accession>A0ABQ7M410</accession>
<proteinExistence type="predicted"/>